<proteinExistence type="predicted"/>
<evidence type="ECO:0000313" key="2">
    <source>
        <dbReference type="EMBL" id="RNM36186.1"/>
    </source>
</evidence>
<evidence type="ECO:0000256" key="1">
    <source>
        <dbReference type="SAM" id="Phobius"/>
    </source>
</evidence>
<sequence>MKERRCVLAEKAPEEKVSGMLLLKGVVAGLVAIALVMGGVCCALPRQGDVADQTRLYDYVYSGTKSESVDFTTTNMSDDGILTFGTSELYISSPLVNQCPQKVFGESVSGVDMTYVGEAFDQSLWQAIAAGAYAPASKNRKVVLMLSPQWFFKGNGQQSKLSSKFSYQLYKGFLENDSISDETKAYVRQRLETLGVDGTQIAAANDDTFVDAINDAAYQFSNDLRIRSKIDALVKGSPKNSLVRSAGEPTGEPDWDALLSDAQAQGEQSCTNNDYGIHDAYWDKNSQYKSEQNQDFVHADDEWADFQCFLKVCREAGLEPLVVILPMHGGWYDEMGVTSDIRAQFYDQARSLCDEAGVAYADFSSCEYEKYFLCDTVHPGWIGWVRIEHAVYDFVNGQDNAFLGGAE</sequence>
<dbReference type="PANTHER" id="PTHR40039:SF1">
    <property type="entry name" value="PROTEIN DLTD"/>
    <property type="match status" value="1"/>
</dbReference>
<dbReference type="SUPFAM" id="SSF52266">
    <property type="entry name" value="SGNH hydrolase"/>
    <property type="match status" value="1"/>
</dbReference>
<keyword evidence="1" id="KW-0472">Membrane</keyword>
<dbReference type="NCBIfam" id="TIGR04092">
    <property type="entry name" value="LTA_DltD"/>
    <property type="match status" value="1"/>
</dbReference>
<comment type="caution">
    <text evidence="2">The sequence shown here is derived from an EMBL/GenBank/DDBJ whole genome shotgun (WGS) entry which is preliminary data.</text>
</comment>
<feature type="transmembrane region" description="Helical" evidence="1">
    <location>
        <begin position="21"/>
        <end position="40"/>
    </location>
</feature>
<dbReference type="Pfam" id="PF04914">
    <property type="entry name" value="DltD"/>
    <property type="match status" value="1"/>
</dbReference>
<accession>A0A3N0IHV4</accession>
<keyword evidence="1" id="KW-0812">Transmembrane</keyword>
<dbReference type="PANTHER" id="PTHR40039">
    <property type="entry name" value="PROTEIN DLTD"/>
    <property type="match status" value="1"/>
</dbReference>
<evidence type="ECO:0000313" key="3">
    <source>
        <dbReference type="Proteomes" id="UP000271472"/>
    </source>
</evidence>
<reference evidence="3" key="1">
    <citation type="submission" date="2018-05" db="EMBL/GenBank/DDBJ databases">
        <title>Genome Sequencing of selected type strains of the family Eggerthellaceae.</title>
        <authorList>
            <person name="Danylec N."/>
            <person name="Stoll D.A."/>
            <person name="Doetsch A."/>
            <person name="Huch M."/>
        </authorList>
    </citation>
    <scope>NUCLEOTIDE SEQUENCE [LARGE SCALE GENOMIC DNA]</scope>
    <source>
        <strain evidence="3">DSM 22006</strain>
    </source>
</reference>
<dbReference type="InterPro" id="IPR006998">
    <property type="entry name" value="DltD"/>
</dbReference>
<keyword evidence="3" id="KW-1185">Reference proteome</keyword>
<dbReference type="InterPro" id="IPR023896">
    <property type="entry name" value="LTA_DltD"/>
</dbReference>
<protein>
    <submittedName>
        <fullName evidence="2">D-alanyl-lipoteichoic acid biosynthesis protein DltD</fullName>
    </submittedName>
</protein>
<dbReference type="AlphaFoldDB" id="A0A3N0IHV4"/>
<organism evidence="2 3">
    <name type="scientific">Slackia isoflavoniconvertens</name>
    <dbReference type="NCBI Taxonomy" id="572010"/>
    <lineage>
        <taxon>Bacteria</taxon>
        <taxon>Bacillati</taxon>
        <taxon>Actinomycetota</taxon>
        <taxon>Coriobacteriia</taxon>
        <taxon>Eggerthellales</taxon>
        <taxon>Eggerthellaceae</taxon>
        <taxon>Slackia</taxon>
    </lineage>
</organism>
<gene>
    <name evidence="2" type="primary">dltD</name>
    <name evidence="2" type="ORF">DMP05_02885</name>
</gene>
<keyword evidence="1" id="KW-1133">Transmembrane helix</keyword>
<name>A0A3N0IHV4_9ACTN</name>
<dbReference type="OrthoDB" id="1700484at2"/>
<dbReference type="EMBL" id="QIBZ01000004">
    <property type="protein sequence ID" value="RNM36186.1"/>
    <property type="molecule type" value="Genomic_DNA"/>
</dbReference>
<dbReference type="Proteomes" id="UP000271472">
    <property type="component" value="Unassembled WGS sequence"/>
</dbReference>